<dbReference type="Pfam" id="PF05016">
    <property type="entry name" value="ParE_toxin"/>
    <property type="match status" value="1"/>
</dbReference>
<gene>
    <name evidence="3" type="ORF">RFM51_03835</name>
</gene>
<evidence type="ECO:0000313" key="3">
    <source>
        <dbReference type="EMBL" id="MDX8438710.1"/>
    </source>
</evidence>
<dbReference type="InterPro" id="IPR051803">
    <property type="entry name" value="TA_system_RelE-like_toxin"/>
</dbReference>
<sequence length="97" mass="11169">MLRIVRTSHAEEDLIAIWQYVARDSEAAADRLLDRIENRWRQLAIYPSSGPLRDDIAPGIRHLLVGEYLTFYRVGGDAIEILRVLHGRRKIEGDDLT</sequence>
<evidence type="ECO:0000256" key="1">
    <source>
        <dbReference type="ARBA" id="ARBA00006226"/>
    </source>
</evidence>
<keyword evidence="2" id="KW-1277">Toxin-antitoxin system</keyword>
<name>A0ABU4WUN1_9HYPH</name>
<dbReference type="InterPro" id="IPR007712">
    <property type="entry name" value="RelE/ParE_toxin"/>
</dbReference>
<accession>A0ABU4WUN1</accession>
<reference evidence="3 4" key="1">
    <citation type="submission" date="2023-08" db="EMBL/GenBank/DDBJ databases">
        <title>Implementing the SeqCode for naming new Mesorhizobium species isolated from Vachellia karroo root nodules.</title>
        <authorList>
            <person name="Van Lill M."/>
        </authorList>
    </citation>
    <scope>NUCLEOTIDE SEQUENCE [LARGE SCALE GENOMIC DNA]</scope>
    <source>
        <strain evidence="3 4">VK3E</strain>
    </source>
</reference>
<organism evidence="3 4">
    <name type="scientific">Mesorhizobium australafricanum</name>
    <dbReference type="NCBI Taxonomy" id="3072311"/>
    <lineage>
        <taxon>Bacteria</taxon>
        <taxon>Pseudomonadati</taxon>
        <taxon>Pseudomonadota</taxon>
        <taxon>Alphaproteobacteria</taxon>
        <taxon>Hyphomicrobiales</taxon>
        <taxon>Phyllobacteriaceae</taxon>
        <taxon>Mesorhizobium</taxon>
    </lineage>
</organism>
<comment type="similarity">
    <text evidence="1">Belongs to the RelE toxin family.</text>
</comment>
<dbReference type="RefSeq" id="WP_320212589.1">
    <property type="nucleotide sequence ID" value="NZ_JAVIIS010000004.1"/>
</dbReference>
<evidence type="ECO:0000256" key="2">
    <source>
        <dbReference type="ARBA" id="ARBA00022649"/>
    </source>
</evidence>
<protein>
    <submittedName>
        <fullName evidence="3">Type II toxin-antitoxin system RelE/ParE family toxin</fullName>
    </submittedName>
</protein>
<dbReference type="InterPro" id="IPR035093">
    <property type="entry name" value="RelE/ParE_toxin_dom_sf"/>
</dbReference>
<comment type="caution">
    <text evidence="3">The sequence shown here is derived from an EMBL/GenBank/DDBJ whole genome shotgun (WGS) entry which is preliminary data.</text>
</comment>
<dbReference type="EMBL" id="JAVIIS010000004">
    <property type="protein sequence ID" value="MDX8438710.1"/>
    <property type="molecule type" value="Genomic_DNA"/>
</dbReference>
<evidence type="ECO:0000313" key="4">
    <source>
        <dbReference type="Proteomes" id="UP001272097"/>
    </source>
</evidence>
<keyword evidence="4" id="KW-1185">Reference proteome</keyword>
<proteinExistence type="inferred from homology"/>
<dbReference type="Gene3D" id="3.30.2310.20">
    <property type="entry name" value="RelE-like"/>
    <property type="match status" value="1"/>
</dbReference>
<dbReference type="PANTHER" id="PTHR33755">
    <property type="entry name" value="TOXIN PARE1-RELATED"/>
    <property type="match status" value="1"/>
</dbReference>
<dbReference type="Proteomes" id="UP001272097">
    <property type="component" value="Unassembled WGS sequence"/>
</dbReference>